<dbReference type="EMBL" id="LN679100">
    <property type="protein sequence ID" value="CEL52200.1"/>
    <property type="molecule type" value="Genomic_DNA"/>
</dbReference>
<dbReference type="Gene3D" id="1.20.1250.20">
    <property type="entry name" value="MFS general substrate transporter like domains"/>
    <property type="match status" value="2"/>
</dbReference>
<keyword evidence="2 5" id="KW-0812">Transmembrane</keyword>
<feature type="transmembrane region" description="Helical" evidence="5">
    <location>
        <begin position="104"/>
        <end position="123"/>
    </location>
</feature>
<organism evidence="6 7">
    <name type="scientific">Thanatephorus cucumeris (strain AG1-IB / isolate 7/3/14)</name>
    <name type="common">Lettuce bottom rot fungus</name>
    <name type="synonym">Rhizoctonia solani</name>
    <dbReference type="NCBI Taxonomy" id="1108050"/>
    <lineage>
        <taxon>Eukaryota</taxon>
        <taxon>Fungi</taxon>
        <taxon>Dikarya</taxon>
        <taxon>Basidiomycota</taxon>
        <taxon>Agaricomycotina</taxon>
        <taxon>Agaricomycetes</taxon>
        <taxon>Cantharellales</taxon>
        <taxon>Ceratobasidiaceae</taxon>
        <taxon>Rhizoctonia</taxon>
        <taxon>Rhizoctonia solani AG-1</taxon>
    </lineage>
</organism>
<feature type="transmembrane region" description="Helical" evidence="5">
    <location>
        <begin position="48"/>
        <end position="70"/>
    </location>
</feature>
<dbReference type="InterPro" id="IPR011701">
    <property type="entry name" value="MFS"/>
</dbReference>
<dbReference type="PROSITE" id="PS51257">
    <property type="entry name" value="PROKAR_LIPOPROTEIN"/>
    <property type="match status" value="1"/>
</dbReference>
<reference evidence="6 7" key="1">
    <citation type="submission" date="2014-11" db="EMBL/GenBank/DDBJ databases">
        <authorList>
            <person name="Wibberg Daniel"/>
        </authorList>
    </citation>
    <scope>NUCLEOTIDE SEQUENCE [LARGE SCALE GENOMIC DNA]</scope>
    <source>
        <strain evidence="6">Rhizoctonia solani AG1-IB 7/3/14</strain>
    </source>
</reference>
<evidence type="ECO:0000256" key="3">
    <source>
        <dbReference type="ARBA" id="ARBA00022989"/>
    </source>
</evidence>
<evidence type="ECO:0000313" key="6">
    <source>
        <dbReference type="EMBL" id="CEL52200.1"/>
    </source>
</evidence>
<feature type="transmembrane region" description="Helical" evidence="5">
    <location>
        <begin position="402"/>
        <end position="421"/>
    </location>
</feature>
<evidence type="ECO:0000256" key="4">
    <source>
        <dbReference type="ARBA" id="ARBA00023136"/>
    </source>
</evidence>
<gene>
    <name evidence="6" type="ORF">RSOLAG1IB_00739</name>
</gene>
<evidence type="ECO:0008006" key="8">
    <source>
        <dbReference type="Google" id="ProtNLM"/>
    </source>
</evidence>
<evidence type="ECO:0000313" key="7">
    <source>
        <dbReference type="Proteomes" id="UP000059188"/>
    </source>
</evidence>
<evidence type="ECO:0000256" key="2">
    <source>
        <dbReference type="ARBA" id="ARBA00022692"/>
    </source>
</evidence>
<dbReference type="AlphaFoldDB" id="A0A0B7F3U3"/>
<accession>A0A0B7F3U3</accession>
<feature type="transmembrane region" description="Helical" evidence="5">
    <location>
        <begin position="135"/>
        <end position="154"/>
    </location>
</feature>
<dbReference type="Pfam" id="PF07690">
    <property type="entry name" value="MFS_1"/>
    <property type="match status" value="1"/>
</dbReference>
<proteinExistence type="predicted"/>
<dbReference type="GO" id="GO:0000329">
    <property type="term" value="C:fungal-type vacuole membrane"/>
    <property type="evidence" value="ECO:0007669"/>
    <property type="project" value="TreeGrafter"/>
</dbReference>
<protein>
    <recommendedName>
        <fullName evidence="8">MFS monocarboxylic acid transporter</fullName>
    </recommendedName>
</protein>
<name>A0A0B7F3U3_THACB</name>
<feature type="transmembrane region" description="Helical" evidence="5">
    <location>
        <begin position="433"/>
        <end position="452"/>
    </location>
</feature>
<dbReference type="SUPFAM" id="SSF103473">
    <property type="entry name" value="MFS general substrate transporter"/>
    <property type="match status" value="1"/>
</dbReference>
<dbReference type="Proteomes" id="UP000059188">
    <property type="component" value="Unassembled WGS sequence"/>
</dbReference>
<keyword evidence="4 5" id="KW-0472">Membrane</keyword>
<feature type="transmembrane region" description="Helical" evidence="5">
    <location>
        <begin position="77"/>
        <end position="98"/>
    </location>
</feature>
<dbReference type="GO" id="GO:0022857">
    <property type="term" value="F:transmembrane transporter activity"/>
    <property type="evidence" value="ECO:0007669"/>
    <property type="project" value="InterPro"/>
</dbReference>
<feature type="transmembrane region" description="Helical" evidence="5">
    <location>
        <begin position="174"/>
        <end position="193"/>
    </location>
</feature>
<dbReference type="PANTHER" id="PTHR21576">
    <property type="entry name" value="UNCHARACTERIZED NODULIN-LIKE PROTEIN"/>
    <property type="match status" value="1"/>
</dbReference>
<dbReference type="PANTHER" id="PTHR21576:SF158">
    <property type="entry name" value="RIBOSOMAL RNA-PROCESSING PROTEIN 12-LIKE CONSERVED DOMAIN-CONTAINING PROTEIN"/>
    <property type="match status" value="1"/>
</dbReference>
<dbReference type="InterPro" id="IPR036259">
    <property type="entry name" value="MFS_trans_sf"/>
</dbReference>
<evidence type="ECO:0000256" key="5">
    <source>
        <dbReference type="SAM" id="Phobius"/>
    </source>
</evidence>
<feature type="transmembrane region" description="Helical" evidence="5">
    <location>
        <begin position="367"/>
        <end position="395"/>
    </location>
</feature>
<feature type="transmembrane region" description="Helical" evidence="5">
    <location>
        <begin position="340"/>
        <end position="361"/>
    </location>
</feature>
<keyword evidence="7" id="KW-1185">Reference proteome</keyword>
<sequence length="459" mass="49327">MGRNKGLVCWAFSQSCVALNALSSGGVFLFPLYVPWLKQHYSPTQSELSTIILAGMMGQYAFAVLWGAVIDSIGPHACSLAASALFLFSWSTFAYLAANSLGSPSVLAALFFIAGVGRVASYFSSIFASRSKKKSGLATSVPLALSGLSPLVLSYVAGSDVFKTPEGVFNVPKFVFWMGVACTVIHVIGAVGLKHVDDLANQEGEQARLLGLTDDEHLIEAQREAMKAGCMVMQKVEPDGAVMSLFRDFGFWGYVAIGIVITGTAETVIANMGTIVMEFPGHAESVAAAQVRFISIAGTLAKLCTGPLADWICPPVDEGPTLVCWCEPVRPDPKKGTSRMLIPCICLTILASVYAYTALYITNADQLWILSIGTGLAYGASWAILPSITSVIWGARNLGRNFGILSYAPLIGTPIFTYVYAWTSEQGRDWRMMFLISVGSVLAALVWCGMLWRRWSGLL</sequence>
<keyword evidence="3 5" id="KW-1133">Transmembrane helix</keyword>
<comment type="subcellular location">
    <subcellularLocation>
        <location evidence="1">Membrane</location>
        <topology evidence="1">Multi-pass membrane protein</topology>
    </subcellularLocation>
</comment>
<evidence type="ECO:0000256" key="1">
    <source>
        <dbReference type="ARBA" id="ARBA00004141"/>
    </source>
</evidence>
<dbReference type="STRING" id="1108050.A0A0B7F3U3"/>
<dbReference type="OrthoDB" id="410267at2759"/>